<accession>A0A1I6H6C3</accession>
<reference evidence="2 3" key="1">
    <citation type="submission" date="2016-10" db="EMBL/GenBank/DDBJ databases">
        <authorList>
            <person name="de Groot N.N."/>
        </authorList>
    </citation>
    <scope>NUCLEOTIDE SEQUENCE [LARGE SCALE GENOMIC DNA]</scope>
    <source>
        <strain evidence="2 3">DSM 21019</strain>
    </source>
</reference>
<evidence type="ECO:0000256" key="1">
    <source>
        <dbReference type="SAM" id="Phobius"/>
    </source>
</evidence>
<dbReference type="STRING" id="400055.SAMN04490243_2322"/>
<dbReference type="PANTHER" id="PTHR39419:SF1">
    <property type="entry name" value="SLL0814 PROTEIN"/>
    <property type="match status" value="1"/>
</dbReference>
<organism evidence="2 3">
    <name type="scientific">Robiginitalea myxolifaciens</name>
    <dbReference type="NCBI Taxonomy" id="400055"/>
    <lineage>
        <taxon>Bacteria</taxon>
        <taxon>Pseudomonadati</taxon>
        <taxon>Bacteroidota</taxon>
        <taxon>Flavobacteriia</taxon>
        <taxon>Flavobacteriales</taxon>
        <taxon>Flavobacteriaceae</taxon>
        <taxon>Robiginitalea</taxon>
    </lineage>
</organism>
<sequence>MQKFRLKLMPNTKNHSISLVSFGIFLIWLFHLSGLVGILIGYADWFIPKTPLNLLLSGIIFVLAFPILRFKTGLLFLGFALIGMAVEWIGVHSGLLFGSYAYGENLGPKIYGVPALIGLNWALLGFASGAVASRLVQGRILRTVIAAGLMTLLDLAIEPLAPVFDFWEFEGGVAPWTNYLSWFLVACGMQYLYQRWKPENGYLISLHLLSAQAVFFVVLKLTDFL</sequence>
<keyword evidence="3" id="KW-1185">Reference proteome</keyword>
<protein>
    <submittedName>
        <fullName evidence="2">Putative membrane protein</fullName>
    </submittedName>
</protein>
<dbReference type="Proteomes" id="UP000199534">
    <property type="component" value="Unassembled WGS sequence"/>
</dbReference>
<keyword evidence="1" id="KW-0472">Membrane</keyword>
<proteinExistence type="predicted"/>
<feature type="transmembrane region" description="Helical" evidence="1">
    <location>
        <begin position="200"/>
        <end position="219"/>
    </location>
</feature>
<evidence type="ECO:0000313" key="3">
    <source>
        <dbReference type="Proteomes" id="UP000199534"/>
    </source>
</evidence>
<feature type="transmembrane region" description="Helical" evidence="1">
    <location>
        <begin position="20"/>
        <end position="40"/>
    </location>
</feature>
<gene>
    <name evidence="2" type="ORF">SAMN04490243_2322</name>
</gene>
<evidence type="ECO:0000313" key="2">
    <source>
        <dbReference type="EMBL" id="SFR49952.1"/>
    </source>
</evidence>
<dbReference type="Pfam" id="PF04240">
    <property type="entry name" value="Caroten_synth"/>
    <property type="match status" value="1"/>
</dbReference>
<dbReference type="AlphaFoldDB" id="A0A1I6H6C3"/>
<feature type="transmembrane region" description="Helical" evidence="1">
    <location>
        <begin position="144"/>
        <end position="164"/>
    </location>
</feature>
<keyword evidence="1" id="KW-0812">Transmembrane</keyword>
<feature type="transmembrane region" description="Helical" evidence="1">
    <location>
        <begin position="110"/>
        <end position="132"/>
    </location>
</feature>
<feature type="transmembrane region" description="Helical" evidence="1">
    <location>
        <begin position="75"/>
        <end position="98"/>
    </location>
</feature>
<dbReference type="EMBL" id="FOYQ01000002">
    <property type="protein sequence ID" value="SFR49952.1"/>
    <property type="molecule type" value="Genomic_DNA"/>
</dbReference>
<dbReference type="InterPro" id="IPR007354">
    <property type="entry name" value="CruF-like"/>
</dbReference>
<dbReference type="OrthoDB" id="9811293at2"/>
<dbReference type="PANTHER" id="PTHR39419">
    <property type="entry name" value="SLL0814 PROTEIN"/>
    <property type="match status" value="1"/>
</dbReference>
<feature type="transmembrane region" description="Helical" evidence="1">
    <location>
        <begin position="52"/>
        <end position="68"/>
    </location>
</feature>
<keyword evidence="1" id="KW-1133">Transmembrane helix</keyword>
<feature type="transmembrane region" description="Helical" evidence="1">
    <location>
        <begin position="176"/>
        <end position="193"/>
    </location>
</feature>
<name>A0A1I6H6C3_9FLAO</name>